<evidence type="ECO:0000313" key="2">
    <source>
        <dbReference type="EMBL" id="ORY22146.1"/>
    </source>
</evidence>
<proteinExistence type="predicted"/>
<feature type="region of interest" description="Disordered" evidence="1">
    <location>
        <begin position="42"/>
        <end position="79"/>
    </location>
</feature>
<evidence type="ECO:0000313" key="3">
    <source>
        <dbReference type="Proteomes" id="UP000193642"/>
    </source>
</evidence>
<dbReference type="OrthoDB" id="10415364at2759"/>
<name>A0A1Y2AI09_9FUNG</name>
<keyword evidence="3" id="KW-1185">Reference proteome</keyword>
<gene>
    <name evidence="2" type="ORF">BCR33DRAFT_166017</name>
</gene>
<organism evidence="2 3">
    <name type="scientific">Rhizoclosmatium globosum</name>
    <dbReference type="NCBI Taxonomy" id="329046"/>
    <lineage>
        <taxon>Eukaryota</taxon>
        <taxon>Fungi</taxon>
        <taxon>Fungi incertae sedis</taxon>
        <taxon>Chytridiomycota</taxon>
        <taxon>Chytridiomycota incertae sedis</taxon>
        <taxon>Chytridiomycetes</taxon>
        <taxon>Chytridiales</taxon>
        <taxon>Chytriomycetaceae</taxon>
        <taxon>Rhizoclosmatium</taxon>
    </lineage>
</organism>
<sequence length="79" mass="8492">MNVTHAAYLQRRRFQDVSSDSIDLDEIETAVSELIGLSNTNNSLELPSETTGSEGSVADFDHSISGEPDSGINIETHGI</sequence>
<dbReference type="EMBL" id="MCGO01000186">
    <property type="protein sequence ID" value="ORY22146.1"/>
    <property type="molecule type" value="Genomic_DNA"/>
</dbReference>
<comment type="caution">
    <text evidence="2">The sequence shown here is derived from an EMBL/GenBank/DDBJ whole genome shotgun (WGS) entry which is preliminary data.</text>
</comment>
<dbReference type="AlphaFoldDB" id="A0A1Y2AI09"/>
<dbReference type="Proteomes" id="UP000193642">
    <property type="component" value="Unassembled WGS sequence"/>
</dbReference>
<accession>A0A1Y2AI09</accession>
<protein>
    <submittedName>
        <fullName evidence="2">Uncharacterized protein</fullName>
    </submittedName>
</protein>
<evidence type="ECO:0000256" key="1">
    <source>
        <dbReference type="SAM" id="MobiDB-lite"/>
    </source>
</evidence>
<reference evidence="2 3" key="1">
    <citation type="submission" date="2016-07" db="EMBL/GenBank/DDBJ databases">
        <title>Pervasive Adenine N6-methylation of Active Genes in Fungi.</title>
        <authorList>
            <consortium name="DOE Joint Genome Institute"/>
            <person name="Mondo S.J."/>
            <person name="Dannebaum R.O."/>
            <person name="Kuo R.C."/>
            <person name="Labutti K."/>
            <person name="Haridas S."/>
            <person name="Kuo A."/>
            <person name="Salamov A."/>
            <person name="Ahrendt S.R."/>
            <person name="Lipzen A."/>
            <person name="Sullivan W."/>
            <person name="Andreopoulos W.B."/>
            <person name="Clum A."/>
            <person name="Lindquist E."/>
            <person name="Daum C."/>
            <person name="Ramamoorthy G.K."/>
            <person name="Gryganskyi A."/>
            <person name="Culley D."/>
            <person name="Magnuson J.K."/>
            <person name="James T.Y."/>
            <person name="O'Malley M.A."/>
            <person name="Stajich J.E."/>
            <person name="Spatafora J.W."/>
            <person name="Visel A."/>
            <person name="Grigoriev I.V."/>
        </authorList>
    </citation>
    <scope>NUCLEOTIDE SEQUENCE [LARGE SCALE GENOMIC DNA]</scope>
    <source>
        <strain evidence="2 3">JEL800</strain>
    </source>
</reference>
<feature type="compositionally biased region" description="Polar residues" evidence="1">
    <location>
        <begin position="42"/>
        <end position="54"/>
    </location>
</feature>